<evidence type="ECO:0000256" key="3">
    <source>
        <dbReference type="ARBA" id="ARBA00023143"/>
    </source>
</evidence>
<dbReference type="PROSITE" id="PS00588">
    <property type="entry name" value="FLAGELLA_BB_ROD"/>
    <property type="match status" value="1"/>
</dbReference>
<evidence type="ECO:0000259" key="5">
    <source>
        <dbReference type="Pfam" id="PF00460"/>
    </source>
</evidence>
<proteinExistence type="inferred from homology"/>
<dbReference type="Pfam" id="PF00460">
    <property type="entry name" value="Flg_bb_rod"/>
    <property type="match status" value="1"/>
</dbReference>
<dbReference type="AlphaFoldDB" id="C6HWK4"/>
<gene>
    <name evidence="8" type="ORF">UBAL3_80630037</name>
</gene>
<evidence type="ECO:0000313" key="9">
    <source>
        <dbReference type="Proteomes" id="UP000009374"/>
    </source>
</evidence>
<comment type="subcellular location">
    <subcellularLocation>
        <location evidence="1 4">Bacterial flagellum basal body</location>
    </subcellularLocation>
</comment>
<keyword evidence="8" id="KW-0966">Cell projection</keyword>
<evidence type="ECO:0000313" key="8">
    <source>
        <dbReference type="EMBL" id="EES52980.1"/>
    </source>
</evidence>
<dbReference type="InterPro" id="IPR037925">
    <property type="entry name" value="FlgE/F/G-like"/>
</dbReference>
<feature type="domain" description="Flagellar basal body rod protein N-terminal" evidence="5">
    <location>
        <begin position="9"/>
        <end position="35"/>
    </location>
</feature>
<dbReference type="InterPro" id="IPR053967">
    <property type="entry name" value="LlgE_F_G-like_D1"/>
</dbReference>
<keyword evidence="9" id="KW-1185">Reference proteome</keyword>
<feature type="domain" description="Flagellar basal-body/hook protein C-terminal" evidence="6">
    <location>
        <begin position="216"/>
        <end position="258"/>
    </location>
</feature>
<reference evidence="8 9" key="1">
    <citation type="journal article" date="2009" name="Appl. Environ. Microbiol.">
        <title>Community genomic and proteomic analyses of chemoautotrophic iron-oxidizing "Leptospirillum rubarum" (Group II) and "Leptospirillum ferrodiazotrophum" (Group III) bacteria in acid mine drainage biofilms.</title>
        <authorList>
            <person name="Goltsman D.S."/>
            <person name="Denef V.J."/>
            <person name="Singer S.W."/>
            <person name="VerBerkmoes N.C."/>
            <person name="Lefsrud M."/>
            <person name="Mueller R.S."/>
            <person name="Dick G.J."/>
            <person name="Sun C.L."/>
            <person name="Wheeler K.E."/>
            <person name="Zemla A."/>
            <person name="Baker B.J."/>
            <person name="Hauser L."/>
            <person name="Land M."/>
            <person name="Shah M.B."/>
            <person name="Thelen M.P."/>
            <person name="Hettich R.L."/>
            <person name="Banfield J.F."/>
        </authorList>
    </citation>
    <scope>NUCLEOTIDE SEQUENCE [LARGE SCALE GENOMIC DNA]</scope>
</reference>
<evidence type="ECO:0000256" key="1">
    <source>
        <dbReference type="ARBA" id="ARBA00004117"/>
    </source>
</evidence>
<protein>
    <submittedName>
        <fullName evidence="8">Flagellar basal body rod protein</fullName>
    </submittedName>
</protein>
<keyword evidence="8" id="KW-0969">Cilium</keyword>
<comment type="similarity">
    <text evidence="2 4">Belongs to the flagella basal body rod proteins family.</text>
</comment>
<dbReference type="InterPro" id="IPR020013">
    <property type="entry name" value="Flagellar_FlgE/F/G"/>
</dbReference>
<dbReference type="GO" id="GO:0071978">
    <property type="term" value="P:bacterial-type flagellum-dependent swarming motility"/>
    <property type="evidence" value="ECO:0007669"/>
    <property type="project" value="TreeGrafter"/>
</dbReference>
<evidence type="ECO:0000256" key="2">
    <source>
        <dbReference type="ARBA" id="ARBA00009677"/>
    </source>
</evidence>
<keyword evidence="8" id="KW-0282">Flagellum</keyword>
<feature type="domain" description="Flagellar hook protein FlgE/F/G-like D1" evidence="7">
    <location>
        <begin position="107"/>
        <end position="171"/>
    </location>
</feature>
<name>C6HWK4_9BACT</name>
<dbReference type="PANTHER" id="PTHR30435">
    <property type="entry name" value="FLAGELLAR PROTEIN"/>
    <property type="match status" value="1"/>
</dbReference>
<dbReference type="InterPro" id="IPR019776">
    <property type="entry name" value="Flagellar_basal_body_rod_CS"/>
</dbReference>
<evidence type="ECO:0000256" key="4">
    <source>
        <dbReference type="RuleBase" id="RU362116"/>
    </source>
</evidence>
<evidence type="ECO:0000259" key="7">
    <source>
        <dbReference type="Pfam" id="PF22692"/>
    </source>
</evidence>
<accession>C6HWK4</accession>
<sequence>MRRAEFALVSGAQGQEQMMDVLSSNLANVNTPGFRKDRVMFRSYLPHREYLHRTPPDRPGFNLTPFGTFPTPWGMAGSDIPHSGVDRIYVRYEEGEFQSTGNPLDVALSGKGFLTVRTPGGTLLTRNGHLTVDSQGRLTTHEGHPLVGVDGKEIHLPSGVDPIRIDSAGKVFSGEKVVGQLAISAPAGPMEHLTKVGDGLFFSPDGLVKGEAVVRNGGVEGSNVKGTSEMVRMIQGMRTYQTDLQALHTLNDLTNRTVNDMTVIA</sequence>
<dbReference type="InterPro" id="IPR010930">
    <property type="entry name" value="Flg_bb/hook_C_dom"/>
</dbReference>
<organism evidence="8 9">
    <name type="scientific">Leptospirillum ferrodiazotrophum</name>
    <dbReference type="NCBI Taxonomy" id="412449"/>
    <lineage>
        <taxon>Bacteria</taxon>
        <taxon>Pseudomonadati</taxon>
        <taxon>Nitrospirota</taxon>
        <taxon>Nitrospiria</taxon>
        <taxon>Nitrospirales</taxon>
        <taxon>Nitrospiraceae</taxon>
        <taxon>Leptospirillum</taxon>
    </lineage>
</organism>
<keyword evidence="3 4" id="KW-0975">Bacterial flagellum</keyword>
<evidence type="ECO:0000259" key="6">
    <source>
        <dbReference type="Pfam" id="PF06429"/>
    </source>
</evidence>
<dbReference type="InterPro" id="IPR001444">
    <property type="entry name" value="Flag_bb_rod_N"/>
</dbReference>
<dbReference type="SUPFAM" id="SSF117143">
    <property type="entry name" value="Flagellar hook protein flgE"/>
    <property type="match status" value="1"/>
</dbReference>
<dbReference type="PANTHER" id="PTHR30435:SF19">
    <property type="entry name" value="FLAGELLAR BASAL-BODY ROD PROTEIN FLGG"/>
    <property type="match status" value="1"/>
</dbReference>
<dbReference type="EMBL" id="GG693870">
    <property type="protein sequence ID" value="EES52980.1"/>
    <property type="molecule type" value="Genomic_DNA"/>
</dbReference>
<dbReference type="Pfam" id="PF22692">
    <property type="entry name" value="LlgE_F_G_D1"/>
    <property type="match status" value="1"/>
</dbReference>
<dbReference type="GO" id="GO:0009425">
    <property type="term" value="C:bacterial-type flagellum basal body"/>
    <property type="evidence" value="ECO:0007669"/>
    <property type="project" value="UniProtKB-SubCell"/>
</dbReference>
<dbReference type="NCBIfam" id="TIGR03506">
    <property type="entry name" value="FlgEFG_subfam"/>
    <property type="match status" value="1"/>
</dbReference>
<dbReference type="Proteomes" id="UP000009374">
    <property type="component" value="Unassembled WGS sequence"/>
</dbReference>
<dbReference type="Pfam" id="PF06429">
    <property type="entry name" value="Flg_bbr_C"/>
    <property type="match status" value="1"/>
</dbReference>